<dbReference type="InterPro" id="IPR050622">
    <property type="entry name" value="CPA3_antiporter_subunitB"/>
</dbReference>
<protein>
    <submittedName>
        <fullName evidence="9">Na(+)/H(+) antiporter subunit B</fullName>
    </submittedName>
</protein>
<keyword evidence="10" id="KW-1185">Reference proteome</keyword>
<evidence type="ECO:0000256" key="4">
    <source>
        <dbReference type="ARBA" id="ARBA00022692"/>
    </source>
</evidence>
<dbReference type="PANTHER" id="PTHR33932">
    <property type="entry name" value="NA(+)/H(+) ANTIPORTER SUBUNIT B"/>
    <property type="match status" value="1"/>
</dbReference>
<evidence type="ECO:0000256" key="3">
    <source>
        <dbReference type="ARBA" id="ARBA00022475"/>
    </source>
</evidence>
<evidence type="ECO:0000259" key="8">
    <source>
        <dbReference type="Pfam" id="PF04039"/>
    </source>
</evidence>
<feature type="transmembrane region" description="Helical" evidence="7">
    <location>
        <begin position="70"/>
        <end position="90"/>
    </location>
</feature>
<comment type="similarity">
    <text evidence="2">Belongs to the CPA3 antiporters (TC 2.A.63) subunit B family.</text>
</comment>
<dbReference type="PANTHER" id="PTHR33932:SF4">
    <property type="entry name" value="NA(+)_H(+) ANTIPORTER SUBUNIT B"/>
    <property type="match status" value="1"/>
</dbReference>
<proteinExistence type="inferred from homology"/>
<comment type="subcellular location">
    <subcellularLocation>
        <location evidence="1">Cell membrane</location>
        <topology evidence="1">Multi-pass membrane protein</topology>
    </subcellularLocation>
</comment>
<name>A0ABU9LP03_9BACL</name>
<evidence type="ECO:0000256" key="7">
    <source>
        <dbReference type="SAM" id="Phobius"/>
    </source>
</evidence>
<reference evidence="9 10" key="1">
    <citation type="submission" date="2024-04" db="EMBL/GenBank/DDBJ databases">
        <authorList>
            <person name="Wu Y.S."/>
            <person name="Zhang L."/>
        </authorList>
    </citation>
    <scope>NUCLEOTIDE SEQUENCE [LARGE SCALE GENOMIC DNA]</scope>
    <source>
        <strain evidence="9 10">KG-01</strain>
    </source>
</reference>
<evidence type="ECO:0000313" key="9">
    <source>
        <dbReference type="EMBL" id="MEL5989563.1"/>
    </source>
</evidence>
<feature type="domain" description="Na+/H+ antiporter MnhB subunit-related protein" evidence="8">
    <location>
        <begin position="7"/>
        <end position="131"/>
    </location>
</feature>
<keyword evidence="6 7" id="KW-0472">Membrane</keyword>
<dbReference type="RefSeq" id="WP_068456647.1">
    <property type="nucleotide sequence ID" value="NZ_CP147847.1"/>
</dbReference>
<feature type="transmembrane region" description="Helical" evidence="7">
    <location>
        <begin position="35"/>
        <end position="55"/>
    </location>
</feature>
<dbReference type="InterPro" id="IPR007182">
    <property type="entry name" value="MnhB"/>
</dbReference>
<evidence type="ECO:0000256" key="2">
    <source>
        <dbReference type="ARBA" id="ARBA00009425"/>
    </source>
</evidence>
<dbReference type="NCBIfam" id="NF009223">
    <property type="entry name" value="PRK12573.1"/>
    <property type="match status" value="1"/>
</dbReference>
<keyword evidence="5 7" id="KW-1133">Transmembrane helix</keyword>
<feature type="transmembrane region" description="Helical" evidence="7">
    <location>
        <begin position="111"/>
        <end position="136"/>
    </location>
</feature>
<evidence type="ECO:0000256" key="6">
    <source>
        <dbReference type="ARBA" id="ARBA00023136"/>
    </source>
</evidence>
<sequence length="142" mass="15164">MKINDVILKTVVQFVVFIILTIAIYLFFAGHYTPGGGFVAGLVLASAAILLYITYDTEKVKNGLPIDFKIVAAIGVALAITTGIVPTLFGKPFLNMSSMSVHFPLIGEKEIATVMLFELGVALTVVGVVMTIILSISEGRDD</sequence>
<dbReference type="EMBL" id="JBCEWA010000015">
    <property type="protein sequence ID" value="MEL5989563.1"/>
    <property type="molecule type" value="Genomic_DNA"/>
</dbReference>
<dbReference type="Pfam" id="PF04039">
    <property type="entry name" value="MnhB"/>
    <property type="match status" value="1"/>
</dbReference>
<evidence type="ECO:0000256" key="5">
    <source>
        <dbReference type="ARBA" id="ARBA00022989"/>
    </source>
</evidence>
<accession>A0ABU9LP03</accession>
<gene>
    <name evidence="9" type="ORF">AAF454_14235</name>
</gene>
<comment type="caution">
    <text evidence="9">The sequence shown here is derived from an EMBL/GenBank/DDBJ whole genome shotgun (WGS) entry which is preliminary data.</text>
</comment>
<dbReference type="Proteomes" id="UP001398420">
    <property type="component" value="Unassembled WGS sequence"/>
</dbReference>
<evidence type="ECO:0000256" key="1">
    <source>
        <dbReference type="ARBA" id="ARBA00004651"/>
    </source>
</evidence>
<keyword evidence="4 7" id="KW-0812">Transmembrane</keyword>
<organism evidence="9 10">
    <name type="scientific">Kurthia gibsonii</name>
    <dbReference type="NCBI Taxonomy" id="33946"/>
    <lineage>
        <taxon>Bacteria</taxon>
        <taxon>Bacillati</taxon>
        <taxon>Bacillota</taxon>
        <taxon>Bacilli</taxon>
        <taxon>Bacillales</taxon>
        <taxon>Caryophanaceae</taxon>
        <taxon>Kurthia</taxon>
    </lineage>
</organism>
<feature type="transmembrane region" description="Helical" evidence="7">
    <location>
        <begin position="6"/>
        <end position="28"/>
    </location>
</feature>
<keyword evidence="3" id="KW-1003">Cell membrane</keyword>
<evidence type="ECO:0000313" key="10">
    <source>
        <dbReference type="Proteomes" id="UP001398420"/>
    </source>
</evidence>